<comment type="similarity">
    <text evidence="5">Belongs to the ligand-gated ion channel (TC 1.A.9) family.</text>
</comment>
<feature type="transmembrane region" description="Helical" evidence="5">
    <location>
        <begin position="412"/>
        <end position="432"/>
    </location>
</feature>
<dbReference type="CDD" id="cd18989">
    <property type="entry name" value="LGIC_ECD_cation"/>
    <property type="match status" value="1"/>
</dbReference>
<dbReference type="PROSITE" id="PS00236">
    <property type="entry name" value="NEUROTR_ION_CHANNEL"/>
    <property type="match status" value="1"/>
</dbReference>
<reference evidence="8" key="1">
    <citation type="submission" date="2024-02" db="UniProtKB">
        <authorList>
            <consortium name="WormBaseParasite"/>
        </authorList>
    </citation>
    <scope>IDENTIFICATION</scope>
</reference>
<protein>
    <recommendedName>
        <fullName evidence="6">Neurotransmitter-gated ion-channel ligand-binding domain-containing protein</fullName>
    </recommendedName>
</protein>
<dbReference type="CDD" id="cd19051">
    <property type="entry name" value="LGIC_TM_cation"/>
    <property type="match status" value="1"/>
</dbReference>
<accession>A0AAF3J290</accession>
<keyword evidence="4 5" id="KW-0472">Membrane</keyword>
<proteinExistence type="inferred from homology"/>
<keyword evidence="7" id="KW-1185">Reference proteome</keyword>
<evidence type="ECO:0000313" key="7">
    <source>
        <dbReference type="Proteomes" id="UP000887575"/>
    </source>
</evidence>
<dbReference type="GO" id="GO:0016020">
    <property type="term" value="C:membrane"/>
    <property type="evidence" value="ECO:0007669"/>
    <property type="project" value="UniProtKB-SubCell"/>
</dbReference>
<dbReference type="Gene3D" id="1.20.58.390">
    <property type="entry name" value="Neurotransmitter-gated ion-channel transmembrane domain"/>
    <property type="match status" value="1"/>
</dbReference>
<dbReference type="SUPFAM" id="SSF90112">
    <property type="entry name" value="Neurotransmitter-gated ion-channel transmembrane pore"/>
    <property type="match status" value="1"/>
</dbReference>
<dbReference type="Proteomes" id="UP000887575">
    <property type="component" value="Unassembled WGS sequence"/>
</dbReference>
<keyword evidence="3 5" id="KW-1133">Transmembrane helix</keyword>
<keyword evidence="5" id="KW-0407">Ion channel</keyword>
<dbReference type="InterPro" id="IPR006202">
    <property type="entry name" value="Neur_chan_lig-bd"/>
</dbReference>
<dbReference type="GO" id="GO:0005230">
    <property type="term" value="F:extracellular ligand-gated monoatomic ion channel activity"/>
    <property type="evidence" value="ECO:0007669"/>
    <property type="project" value="InterPro"/>
</dbReference>
<dbReference type="SUPFAM" id="SSF63712">
    <property type="entry name" value="Nicotinic receptor ligand binding domain-like"/>
    <property type="match status" value="1"/>
</dbReference>
<dbReference type="WBParaSite" id="MBELARI_LOCUS11673">
    <property type="protein sequence ID" value="MBELARI_LOCUS11673"/>
    <property type="gene ID" value="MBELARI_LOCUS11673"/>
</dbReference>
<dbReference type="AlphaFoldDB" id="A0AAF3J290"/>
<feature type="transmembrane region" description="Helical" evidence="5">
    <location>
        <begin position="298"/>
        <end position="319"/>
    </location>
</feature>
<dbReference type="Gene3D" id="2.70.170.10">
    <property type="entry name" value="Neurotransmitter-gated ion-channel ligand-binding domain"/>
    <property type="match status" value="1"/>
</dbReference>
<feature type="transmembrane region" description="Helical" evidence="5">
    <location>
        <begin position="230"/>
        <end position="255"/>
    </location>
</feature>
<dbReference type="InterPro" id="IPR036719">
    <property type="entry name" value="Neuro-gated_channel_TM_sf"/>
</dbReference>
<dbReference type="InterPro" id="IPR038050">
    <property type="entry name" value="Neuro_actylchol_rec"/>
</dbReference>
<dbReference type="GO" id="GO:0004888">
    <property type="term" value="F:transmembrane signaling receptor activity"/>
    <property type="evidence" value="ECO:0007669"/>
    <property type="project" value="InterPro"/>
</dbReference>
<keyword evidence="5" id="KW-0406">Ion transport</keyword>
<dbReference type="PANTHER" id="PTHR18945">
    <property type="entry name" value="NEUROTRANSMITTER GATED ION CHANNEL"/>
    <property type="match status" value="1"/>
</dbReference>
<sequence length="433" mass="50687">MIPQEQQILNYMMNPLYYDPLVPSIEWGKALRINITLNALRLVSLDQQEETIVFQDEFIAMWFDPNLGWDKKDFPDYLADFVNVPYKQVWIPDLIYYNTIDQEKVLLDEWTFVNVRYDGWVRASMTATRTLPCELHLADFPYDRQKCVLMLGSWTYDDNLIQLHPTATEFEADLGVLAGENSGVISYFGNSEWQLIKIDAYEKREIYIQPAGDWNYSLIYFNLHLERKPVYYVMIIQIPTLIVGVLTILGMFTPFSQRMERWQRVELGLNMLLAISMLLNLLSSMMPKVERLPLLGNYIVAEIFICSIGTVVSITLLEIHARADQRNWRPPDFFCRFLRLSCTSGKTNPSALPDPPRLIPALQNNEFEIGSIEAFKARKQLYQSLHLVRSFISRQHAEEEWKLLWTKIFDRLDIIFLFIFQSGNIIIAAMFMR</sequence>
<dbReference type="InterPro" id="IPR036734">
    <property type="entry name" value="Neur_chan_lig-bd_sf"/>
</dbReference>
<feature type="domain" description="Neurotransmitter-gated ion-channel ligand-binding" evidence="6">
    <location>
        <begin position="5"/>
        <end position="229"/>
    </location>
</feature>
<keyword evidence="2 5" id="KW-0812">Transmembrane</keyword>
<feature type="transmembrane region" description="Helical" evidence="5">
    <location>
        <begin position="267"/>
        <end position="286"/>
    </location>
</feature>
<evidence type="ECO:0000259" key="6">
    <source>
        <dbReference type="Pfam" id="PF02931"/>
    </source>
</evidence>
<evidence type="ECO:0000313" key="8">
    <source>
        <dbReference type="WBParaSite" id="MBELARI_LOCUS11673"/>
    </source>
</evidence>
<dbReference type="InterPro" id="IPR018000">
    <property type="entry name" value="Neurotransmitter_ion_chnl_CS"/>
</dbReference>
<evidence type="ECO:0000256" key="1">
    <source>
        <dbReference type="ARBA" id="ARBA00004141"/>
    </source>
</evidence>
<evidence type="ECO:0000256" key="4">
    <source>
        <dbReference type="ARBA" id="ARBA00023136"/>
    </source>
</evidence>
<evidence type="ECO:0000256" key="3">
    <source>
        <dbReference type="ARBA" id="ARBA00022989"/>
    </source>
</evidence>
<comment type="subcellular location">
    <subcellularLocation>
        <location evidence="1">Membrane</location>
        <topology evidence="1">Multi-pass membrane protein</topology>
    </subcellularLocation>
</comment>
<dbReference type="InterPro" id="IPR006201">
    <property type="entry name" value="Neur_channel"/>
</dbReference>
<evidence type="ECO:0000256" key="2">
    <source>
        <dbReference type="ARBA" id="ARBA00022692"/>
    </source>
</evidence>
<name>A0AAF3J290_9BILA</name>
<dbReference type="Pfam" id="PF02931">
    <property type="entry name" value="Neur_chan_LBD"/>
    <property type="match status" value="1"/>
</dbReference>
<keyword evidence="5" id="KW-0813">Transport</keyword>
<dbReference type="PRINTS" id="PR00252">
    <property type="entry name" value="NRIONCHANNEL"/>
</dbReference>
<organism evidence="7 8">
    <name type="scientific">Mesorhabditis belari</name>
    <dbReference type="NCBI Taxonomy" id="2138241"/>
    <lineage>
        <taxon>Eukaryota</taxon>
        <taxon>Metazoa</taxon>
        <taxon>Ecdysozoa</taxon>
        <taxon>Nematoda</taxon>
        <taxon>Chromadorea</taxon>
        <taxon>Rhabditida</taxon>
        <taxon>Rhabditina</taxon>
        <taxon>Rhabditomorpha</taxon>
        <taxon>Rhabditoidea</taxon>
        <taxon>Rhabditidae</taxon>
        <taxon>Mesorhabditinae</taxon>
        <taxon>Mesorhabditis</taxon>
    </lineage>
</organism>
<evidence type="ECO:0000256" key="5">
    <source>
        <dbReference type="RuleBase" id="RU000687"/>
    </source>
</evidence>